<dbReference type="PANTHER" id="PTHR46558:SF11">
    <property type="entry name" value="HTH-TYPE TRANSCRIPTIONAL REGULATOR XRE"/>
    <property type="match status" value="1"/>
</dbReference>
<evidence type="ECO:0000256" key="1">
    <source>
        <dbReference type="ARBA" id="ARBA00023125"/>
    </source>
</evidence>
<reference evidence="3 4" key="1">
    <citation type="submission" date="2020-08" db="EMBL/GenBank/DDBJ databases">
        <authorList>
            <person name="Liu C."/>
            <person name="Sun Q."/>
        </authorList>
    </citation>
    <scope>NUCLEOTIDE SEQUENCE [LARGE SCALE GENOMIC DNA]</scope>
    <source>
        <strain evidence="3 4">NSJ-62</strain>
    </source>
</reference>
<dbReference type="CDD" id="cd00093">
    <property type="entry name" value="HTH_XRE"/>
    <property type="match status" value="1"/>
</dbReference>
<dbReference type="InterPro" id="IPR001387">
    <property type="entry name" value="Cro/C1-type_HTH"/>
</dbReference>
<dbReference type="EMBL" id="CP060490">
    <property type="protein sequence ID" value="QNL43684.1"/>
    <property type="molecule type" value="Genomic_DNA"/>
</dbReference>
<proteinExistence type="predicted"/>
<protein>
    <submittedName>
        <fullName evidence="3">Helix-turn-helix transcriptional regulator</fullName>
    </submittedName>
</protein>
<dbReference type="SUPFAM" id="SSF47413">
    <property type="entry name" value="lambda repressor-like DNA-binding domains"/>
    <property type="match status" value="1"/>
</dbReference>
<evidence type="ECO:0000313" key="3">
    <source>
        <dbReference type="EMBL" id="QNL43684.1"/>
    </source>
</evidence>
<organism evidence="3 4">
    <name type="scientific">Oscillibacter hominis</name>
    <dbReference type="NCBI Taxonomy" id="2763056"/>
    <lineage>
        <taxon>Bacteria</taxon>
        <taxon>Bacillati</taxon>
        <taxon>Bacillota</taxon>
        <taxon>Clostridia</taxon>
        <taxon>Eubacteriales</taxon>
        <taxon>Oscillospiraceae</taxon>
        <taxon>Oscillibacter</taxon>
    </lineage>
</organism>
<dbReference type="InterPro" id="IPR010982">
    <property type="entry name" value="Lambda_DNA-bd_dom_sf"/>
</dbReference>
<dbReference type="RefSeq" id="WP_187332275.1">
    <property type="nucleotide sequence ID" value="NZ_CP060490.1"/>
</dbReference>
<dbReference type="PROSITE" id="PS50943">
    <property type="entry name" value="HTH_CROC1"/>
    <property type="match status" value="1"/>
</dbReference>
<dbReference type="SMART" id="SM00530">
    <property type="entry name" value="HTH_XRE"/>
    <property type="match status" value="1"/>
</dbReference>
<dbReference type="Gene3D" id="1.10.260.40">
    <property type="entry name" value="lambda repressor-like DNA-binding domains"/>
    <property type="match status" value="1"/>
</dbReference>
<dbReference type="Pfam" id="PF01381">
    <property type="entry name" value="HTH_3"/>
    <property type="match status" value="1"/>
</dbReference>
<gene>
    <name evidence="3" type="ORF">H8790_09405</name>
</gene>
<feature type="domain" description="HTH cro/C1-type" evidence="2">
    <location>
        <begin position="11"/>
        <end position="65"/>
    </location>
</feature>
<name>A0A7G9B2A3_9FIRM</name>
<dbReference type="Proteomes" id="UP000515960">
    <property type="component" value="Chromosome"/>
</dbReference>
<dbReference type="KEGG" id="ohi:H8790_09405"/>
<keyword evidence="4" id="KW-1185">Reference proteome</keyword>
<accession>A0A7G9B2A3</accession>
<sequence length="82" mass="9151">MRTTLLLSKRVHQLRKAAHLSQQELGEVLGLTHKSISMLESGGRSTTIEKLVLLAEYFHVSTDYLVGITDDPTWRGKEGTSL</sequence>
<dbReference type="AlphaFoldDB" id="A0A7G9B2A3"/>
<evidence type="ECO:0000313" key="4">
    <source>
        <dbReference type="Proteomes" id="UP000515960"/>
    </source>
</evidence>
<evidence type="ECO:0000259" key="2">
    <source>
        <dbReference type="PROSITE" id="PS50943"/>
    </source>
</evidence>
<keyword evidence="1" id="KW-0238">DNA-binding</keyword>
<dbReference type="GO" id="GO:0003677">
    <property type="term" value="F:DNA binding"/>
    <property type="evidence" value="ECO:0007669"/>
    <property type="project" value="UniProtKB-KW"/>
</dbReference>
<dbReference type="PANTHER" id="PTHR46558">
    <property type="entry name" value="TRACRIPTIONAL REGULATORY PROTEIN-RELATED-RELATED"/>
    <property type="match status" value="1"/>
</dbReference>